<evidence type="ECO:0000256" key="7">
    <source>
        <dbReference type="ARBA" id="ARBA00025785"/>
    </source>
</evidence>
<feature type="chain" id="PRO_5046570411" description="alanine transaminase" evidence="10">
    <location>
        <begin position="20"/>
        <end position="244"/>
    </location>
</feature>
<keyword evidence="3" id="KW-0032">Aminotransferase</keyword>
<gene>
    <name evidence="12" type="ORF">PLOB_00015242</name>
</gene>
<dbReference type="InterPro" id="IPR004839">
    <property type="entry name" value="Aminotransferase_I/II_large"/>
</dbReference>
<comment type="subunit">
    <text evidence="2">Homodimer.</text>
</comment>
<keyword evidence="13" id="KW-1185">Reference proteome</keyword>
<evidence type="ECO:0000313" key="12">
    <source>
        <dbReference type="EMBL" id="CAH3174526.1"/>
    </source>
</evidence>
<evidence type="ECO:0000256" key="2">
    <source>
        <dbReference type="ARBA" id="ARBA00011738"/>
    </source>
</evidence>
<evidence type="ECO:0000256" key="10">
    <source>
        <dbReference type="SAM" id="SignalP"/>
    </source>
</evidence>
<dbReference type="InterPro" id="IPR045088">
    <property type="entry name" value="ALAT1/2-like"/>
</dbReference>
<dbReference type="PANTHER" id="PTHR11751">
    <property type="entry name" value="ALANINE AMINOTRANSFERASE"/>
    <property type="match status" value="1"/>
</dbReference>
<keyword evidence="4" id="KW-0808">Transferase</keyword>
<sequence>MLCWMSPLMKRKSILIVFAWKISVGLVKDVCVGGNSSEKIIFPRFIRSYKLSAHLLILRPIESAAALTSGPSAKVSKMASKASHITQRLQRYISPRFSSGAKIFGHVSHSTELLRMSAKWVLCAQLYLVVTEKIMVCLATQVMTGIISTGITEGKGRAGEMIPIPGYSMYQARLLQHNTHLIFYLLDEDNNWGLNMSELKKKLDGARPHCLPRALVLINPGNPTGQVLTDEDIQEVIKFCAREK</sequence>
<dbReference type="PANTHER" id="PTHR11751:SF29">
    <property type="entry name" value="ALANINE TRANSAMINASE"/>
    <property type="match status" value="1"/>
</dbReference>
<keyword evidence="5" id="KW-0663">Pyridoxal phosphate</keyword>
<keyword evidence="10" id="KW-0732">Signal</keyword>
<dbReference type="Gene3D" id="3.40.640.10">
    <property type="entry name" value="Type I PLP-dependent aspartate aminotransferase-like (Major domain)"/>
    <property type="match status" value="1"/>
</dbReference>
<evidence type="ECO:0000256" key="3">
    <source>
        <dbReference type="ARBA" id="ARBA00022576"/>
    </source>
</evidence>
<comment type="caution">
    <text evidence="12">The sequence shown here is derived from an EMBL/GenBank/DDBJ whole genome shotgun (WGS) entry which is preliminary data.</text>
</comment>
<evidence type="ECO:0000256" key="6">
    <source>
        <dbReference type="ARBA" id="ARBA00025708"/>
    </source>
</evidence>
<organism evidence="12 13">
    <name type="scientific">Porites lobata</name>
    <dbReference type="NCBI Taxonomy" id="104759"/>
    <lineage>
        <taxon>Eukaryota</taxon>
        <taxon>Metazoa</taxon>
        <taxon>Cnidaria</taxon>
        <taxon>Anthozoa</taxon>
        <taxon>Hexacorallia</taxon>
        <taxon>Scleractinia</taxon>
        <taxon>Fungiina</taxon>
        <taxon>Poritidae</taxon>
        <taxon>Porites</taxon>
    </lineage>
</organism>
<feature type="signal peptide" evidence="10">
    <location>
        <begin position="1"/>
        <end position="19"/>
    </location>
</feature>
<feature type="domain" description="Aminotransferase class I/classII large" evidence="11">
    <location>
        <begin position="102"/>
        <end position="243"/>
    </location>
</feature>
<dbReference type="EC" id="2.6.1.2" evidence="8"/>
<evidence type="ECO:0000259" key="11">
    <source>
        <dbReference type="Pfam" id="PF00155"/>
    </source>
</evidence>
<dbReference type="Proteomes" id="UP001159405">
    <property type="component" value="Unassembled WGS sequence"/>
</dbReference>
<comment type="pathway">
    <text evidence="6">Amino-acid degradation; L-alanine degradation via transaminase pathway; pyruvate from L-alanine: step 1/1.</text>
</comment>
<evidence type="ECO:0000256" key="5">
    <source>
        <dbReference type="ARBA" id="ARBA00022898"/>
    </source>
</evidence>
<evidence type="ECO:0000256" key="4">
    <source>
        <dbReference type="ARBA" id="ARBA00022679"/>
    </source>
</evidence>
<accession>A0ABN8R8A7</accession>
<dbReference type="Pfam" id="PF00155">
    <property type="entry name" value="Aminotran_1_2"/>
    <property type="match status" value="1"/>
</dbReference>
<protein>
    <recommendedName>
        <fullName evidence="8">alanine transaminase</fullName>
        <ecNumber evidence="8">2.6.1.2</ecNumber>
    </recommendedName>
</protein>
<proteinExistence type="inferred from homology"/>
<comment type="cofactor">
    <cofactor evidence="1">
        <name>pyridoxal 5'-phosphate</name>
        <dbReference type="ChEBI" id="CHEBI:597326"/>
    </cofactor>
</comment>
<dbReference type="InterPro" id="IPR015424">
    <property type="entry name" value="PyrdxlP-dep_Trfase"/>
</dbReference>
<reference evidence="12 13" key="1">
    <citation type="submission" date="2022-05" db="EMBL/GenBank/DDBJ databases">
        <authorList>
            <consortium name="Genoscope - CEA"/>
            <person name="William W."/>
        </authorList>
    </citation>
    <scope>NUCLEOTIDE SEQUENCE [LARGE SCALE GENOMIC DNA]</scope>
</reference>
<name>A0ABN8R8A7_9CNID</name>
<evidence type="ECO:0000313" key="13">
    <source>
        <dbReference type="Proteomes" id="UP001159405"/>
    </source>
</evidence>
<dbReference type="InterPro" id="IPR015421">
    <property type="entry name" value="PyrdxlP-dep_Trfase_major"/>
</dbReference>
<dbReference type="EMBL" id="CALNXK010000191">
    <property type="protein sequence ID" value="CAH3174526.1"/>
    <property type="molecule type" value="Genomic_DNA"/>
</dbReference>
<evidence type="ECO:0000256" key="8">
    <source>
        <dbReference type="ARBA" id="ARBA00026106"/>
    </source>
</evidence>
<comment type="similarity">
    <text evidence="7">Belongs to the class-I pyridoxal-phosphate-dependent aminotransferase family. Alanine aminotransferase subfamily.</text>
</comment>
<evidence type="ECO:0000256" key="1">
    <source>
        <dbReference type="ARBA" id="ARBA00001933"/>
    </source>
</evidence>
<evidence type="ECO:0000256" key="9">
    <source>
        <dbReference type="ARBA" id="ARBA00047412"/>
    </source>
</evidence>
<comment type="catalytic activity">
    <reaction evidence="9">
        <text>L-alanine + 2-oxoglutarate = pyruvate + L-glutamate</text>
        <dbReference type="Rhea" id="RHEA:19453"/>
        <dbReference type="ChEBI" id="CHEBI:15361"/>
        <dbReference type="ChEBI" id="CHEBI:16810"/>
        <dbReference type="ChEBI" id="CHEBI:29985"/>
        <dbReference type="ChEBI" id="CHEBI:57972"/>
        <dbReference type="EC" id="2.6.1.2"/>
    </reaction>
</comment>
<dbReference type="SUPFAM" id="SSF53383">
    <property type="entry name" value="PLP-dependent transferases"/>
    <property type="match status" value="1"/>
</dbReference>